<dbReference type="Proteomes" id="UP000237684">
    <property type="component" value="Unassembled WGS sequence"/>
</dbReference>
<dbReference type="OrthoDB" id="2678579at2"/>
<gene>
    <name evidence="1" type="ORF">B1R32_106118</name>
</gene>
<organism evidence="1 2">
    <name type="scientific">Abditibacterium utsteinense</name>
    <dbReference type="NCBI Taxonomy" id="1960156"/>
    <lineage>
        <taxon>Bacteria</taxon>
        <taxon>Pseudomonadati</taxon>
        <taxon>Abditibacteriota</taxon>
        <taxon>Abditibacteriia</taxon>
        <taxon>Abditibacteriales</taxon>
        <taxon>Abditibacteriaceae</taxon>
        <taxon>Abditibacterium</taxon>
    </lineage>
</organism>
<dbReference type="EMBL" id="NIGF01000006">
    <property type="protein sequence ID" value="PQV64272.1"/>
    <property type="molecule type" value="Genomic_DNA"/>
</dbReference>
<dbReference type="RefSeq" id="WP_157947596.1">
    <property type="nucleotide sequence ID" value="NZ_NIGF01000006.1"/>
</dbReference>
<dbReference type="InParanoid" id="A0A2S8STY9"/>
<keyword evidence="2" id="KW-1185">Reference proteome</keyword>
<protein>
    <recommendedName>
        <fullName evidence="3">PD-(D/E)XK nuclease superfamily protein</fullName>
    </recommendedName>
</protein>
<reference evidence="1 2" key="1">
    <citation type="journal article" date="2018" name="Syst. Appl. Microbiol.">
        <title>Abditibacterium utsteinense sp. nov., the first cultivated member of candidate phylum FBP, isolated from ice-free Antarctic soil samples.</title>
        <authorList>
            <person name="Tahon G."/>
            <person name="Tytgat B."/>
            <person name="Lebbe L."/>
            <person name="Carlier A."/>
            <person name="Willems A."/>
        </authorList>
    </citation>
    <scope>NUCLEOTIDE SEQUENCE [LARGE SCALE GENOMIC DNA]</scope>
    <source>
        <strain evidence="1 2">LMG 29911</strain>
    </source>
</reference>
<accession>A0A2S8STY9</accession>
<evidence type="ECO:0000313" key="1">
    <source>
        <dbReference type="EMBL" id="PQV64272.1"/>
    </source>
</evidence>
<dbReference type="Pfam" id="PF18742">
    <property type="entry name" value="DpnII-MboI"/>
    <property type="match status" value="1"/>
</dbReference>
<evidence type="ECO:0008006" key="3">
    <source>
        <dbReference type="Google" id="ProtNLM"/>
    </source>
</evidence>
<comment type="caution">
    <text evidence="1">The sequence shown here is derived from an EMBL/GenBank/DDBJ whole genome shotgun (WGS) entry which is preliminary data.</text>
</comment>
<sequence length="187" mass="21551">MPESQYRSAYIAGLQESQGQIEALKMQVENFWPDVPEKAETDAVDYLARIFERFHTVARQLRQRHDSRSTLSINDEYDLQDLLHALLKLYFNDIRAEEWAPSYAGGGSRMDFLLGEHDIVIEVKKTRKSMTAKDLVSQLIVDIARYQVHPRIKTLCCFVYDPEGLLMNPVGIERDLSKITDGIDVRC</sequence>
<evidence type="ECO:0000313" key="2">
    <source>
        <dbReference type="Proteomes" id="UP000237684"/>
    </source>
</evidence>
<dbReference type="AlphaFoldDB" id="A0A2S8STY9"/>
<name>A0A2S8STY9_9BACT</name>
<proteinExistence type="predicted"/>